<evidence type="ECO:0000256" key="4">
    <source>
        <dbReference type="ARBA" id="ARBA00022771"/>
    </source>
</evidence>
<dbReference type="InterPro" id="IPR047086">
    <property type="entry name" value="SF1-HH_sf"/>
</dbReference>
<evidence type="ECO:0000256" key="1">
    <source>
        <dbReference type="ARBA" id="ARBA00022723"/>
    </source>
</evidence>
<dbReference type="GO" id="GO:0005524">
    <property type="term" value="F:ATP binding"/>
    <property type="evidence" value="ECO:0007669"/>
    <property type="project" value="UniProtKB-KW"/>
</dbReference>
<dbReference type="Pfam" id="PF00488">
    <property type="entry name" value="MutS_V"/>
    <property type="match status" value="1"/>
</dbReference>
<sequence>MRNHKFSQVSRNDIKENKTNQRLEEKAVLVSAAGKCLPQSSSDRCYIANEPLEEDPEEEPSEVEEDPEEKPSEVEEDPEEEPSEVEEDPEEQPSEIEEDPEEESVEEIGNKLEKEPSDDLEEDPEEDPIEELEEEPRKLLLEQIEEPSECDAQSYLNHSNNRSEEPVENALEASPAECLSGTDPNNSYKKRSLDASTGESVALQGYQSQKKCRQEESLKPEPESSYAAPHFHSQSGLAMTLGDKCSSEQQEGTGSSRKRRHSRWEKVETDQTSKRKKTRWISDDLQLKLLGPLQLPDLGKEFVVGSDLDSEIQELQAELADINRKLQTSELHDDKPMEERSPSPKPVHDNLGNRLNPWQVRPHQKLVQKRQHIISKLIKKNSTFKPPLEYKSSKLCKKIYIPVKEYPNYNFVGLIIGPLGKTQKRMEKETGAKIRLRGKDKTTNPQKNDEDLHVYIEADNQKSLDAAVGMVEKLLNPIDDAMNEHKRVQLEELATLKASMCRICHEHGHHYFACPQRQSTFKMVCCDKCGSYKHPTETCGVIAMSPQGKSGQGSGSSLGSTTKTQDRPNKEIDNTNLYVNHLPENVDDNRLLEFFSPFGKITKARVIRNQTTGISKGYGFVKFENQIDATAAMAHLNGCRMDGHMLAVRIAGVPPGSLFLSHLSPYQGPPPIFPNVTSQIAWPGLIPGSILPVPPTPFPISNGMNLHSSSIFVEHGNVLKSEGLGFTPASGLSSLSDLPGCSSLHSSSNSSNQIQSSSGGLITQFPDQLFLENEELNVACQAAWDSFLKGFSKYYAEFQAAVQALATLDCLHSLSILCRNKVGFFVLALSATLRVFGGIYTQRSASDSIQQGRGTFLEELSEASHILHNCTPCSFVIIDELERATSMHDGIAIAYATFHHLLEQKRCKILSLSHYQKIADIRTEFLGSVGAYYASYLTSLQDIKDTDMEDSTTDHEDVGNYCVSVREGRGI</sequence>
<dbReference type="PANTHER" id="PTHR11208:SF45">
    <property type="entry name" value="SPLICING FACTOR 1"/>
    <property type="match status" value="1"/>
</dbReference>
<dbReference type="GO" id="GO:0010629">
    <property type="term" value="P:negative regulation of gene expression"/>
    <property type="evidence" value="ECO:0007669"/>
    <property type="project" value="UniProtKB-ARBA"/>
</dbReference>
<gene>
    <name evidence="12" type="ORF">CMV_014180</name>
</gene>
<comment type="caution">
    <text evidence="12">The sequence shown here is derived from an EMBL/GenBank/DDBJ whole genome shotgun (WGS) entry which is preliminary data.</text>
</comment>
<feature type="region of interest" description="Disordered" evidence="10">
    <location>
        <begin position="1"/>
        <end position="276"/>
    </location>
</feature>
<dbReference type="InterPro" id="IPR027417">
    <property type="entry name" value="P-loop_NTPase"/>
</dbReference>
<dbReference type="SUPFAM" id="SSF48334">
    <property type="entry name" value="DNA repair protein MutS, domain III"/>
    <property type="match status" value="1"/>
</dbReference>
<keyword evidence="7 9" id="KW-0694">RNA-binding</keyword>
<dbReference type="PROSITE" id="PS50102">
    <property type="entry name" value="RRM"/>
    <property type="match status" value="1"/>
</dbReference>
<dbReference type="Gene3D" id="6.10.140.1790">
    <property type="match status" value="1"/>
</dbReference>
<dbReference type="InterPro" id="IPR055256">
    <property type="entry name" value="KH_1_KHDC4/BBP-like"/>
</dbReference>
<dbReference type="GO" id="GO:0003729">
    <property type="term" value="F:mRNA binding"/>
    <property type="evidence" value="ECO:0007669"/>
    <property type="project" value="TreeGrafter"/>
</dbReference>
<feature type="compositionally biased region" description="Basic and acidic residues" evidence="10">
    <location>
        <begin position="212"/>
        <end position="222"/>
    </location>
</feature>
<feature type="compositionally biased region" description="Basic and acidic residues" evidence="10">
    <location>
        <begin position="108"/>
        <end position="117"/>
    </location>
</feature>
<proteinExistence type="predicted"/>
<accession>A0A8J4QYE0</accession>
<evidence type="ECO:0000256" key="9">
    <source>
        <dbReference type="PROSITE-ProRule" id="PRU00176"/>
    </source>
</evidence>
<reference evidence="12" key="1">
    <citation type="submission" date="2020-03" db="EMBL/GenBank/DDBJ databases">
        <title>Castanea mollissima Vanexum genome sequencing.</title>
        <authorList>
            <person name="Staton M."/>
        </authorList>
    </citation>
    <scope>NUCLEOTIDE SEQUENCE</scope>
    <source>
        <tissue evidence="12">Leaf</tissue>
    </source>
</reference>
<protein>
    <recommendedName>
        <fullName evidence="11">RRM domain-containing protein</fullName>
    </recommendedName>
</protein>
<feature type="domain" description="RRM" evidence="11">
    <location>
        <begin position="575"/>
        <end position="653"/>
    </location>
</feature>
<dbReference type="InterPro" id="IPR000432">
    <property type="entry name" value="DNA_mismatch_repair_MutS_C"/>
</dbReference>
<dbReference type="SMART" id="SM00534">
    <property type="entry name" value="MUTSac"/>
    <property type="match status" value="1"/>
</dbReference>
<dbReference type="GO" id="GO:0008270">
    <property type="term" value="F:zinc ion binding"/>
    <property type="evidence" value="ECO:0007669"/>
    <property type="project" value="UniProtKB-KW"/>
</dbReference>
<dbReference type="SUPFAM" id="SSF52540">
    <property type="entry name" value="P-loop containing nucleoside triphosphate hydrolases"/>
    <property type="match status" value="1"/>
</dbReference>
<dbReference type="PROSITE" id="PS50084">
    <property type="entry name" value="KH_TYPE_1"/>
    <property type="match status" value="1"/>
</dbReference>
<feature type="compositionally biased region" description="Basic and acidic residues" evidence="10">
    <location>
        <begin position="330"/>
        <end position="348"/>
    </location>
</feature>
<dbReference type="GO" id="GO:0048024">
    <property type="term" value="P:regulation of mRNA splicing, via spliceosome"/>
    <property type="evidence" value="ECO:0007669"/>
    <property type="project" value="TreeGrafter"/>
</dbReference>
<dbReference type="GO" id="GO:0030983">
    <property type="term" value="F:mismatched DNA binding"/>
    <property type="evidence" value="ECO:0007669"/>
    <property type="project" value="InterPro"/>
</dbReference>
<dbReference type="Pfam" id="PF16275">
    <property type="entry name" value="SF1-HH"/>
    <property type="match status" value="1"/>
</dbReference>
<evidence type="ECO:0000256" key="7">
    <source>
        <dbReference type="ARBA" id="ARBA00022884"/>
    </source>
</evidence>
<evidence type="ECO:0000256" key="2">
    <source>
        <dbReference type="ARBA" id="ARBA00022737"/>
    </source>
</evidence>
<dbReference type="SUPFAM" id="SSF54791">
    <property type="entry name" value="Eukaryotic type KH-domain (KH-domain type I)"/>
    <property type="match status" value="1"/>
</dbReference>
<dbReference type="InterPro" id="IPR032570">
    <property type="entry name" value="SF1-HH"/>
</dbReference>
<dbReference type="SMART" id="SM00322">
    <property type="entry name" value="KH"/>
    <property type="match status" value="1"/>
</dbReference>
<dbReference type="Pfam" id="PF00076">
    <property type="entry name" value="RRM_1"/>
    <property type="match status" value="1"/>
</dbReference>
<dbReference type="InterPro" id="IPR004087">
    <property type="entry name" value="KH_dom"/>
</dbReference>
<feature type="compositionally biased region" description="Basic and acidic residues" evidence="10">
    <location>
        <begin position="12"/>
        <end position="27"/>
    </location>
</feature>
<dbReference type="Gene3D" id="3.30.70.330">
    <property type="match status" value="1"/>
</dbReference>
<name>A0A8J4QYE0_9ROSI</name>
<keyword evidence="2" id="KW-0677">Repeat</keyword>
<dbReference type="Pfam" id="PF22675">
    <property type="entry name" value="KH-I_KHDC4-BBP"/>
    <property type="match status" value="1"/>
</dbReference>
<dbReference type="FunFam" id="3.30.70.330:FF:000383">
    <property type="entry name" value="Sex lethal, isoform D"/>
    <property type="match status" value="1"/>
</dbReference>
<evidence type="ECO:0000256" key="5">
    <source>
        <dbReference type="ARBA" id="ARBA00022833"/>
    </source>
</evidence>
<dbReference type="InterPro" id="IPR045071">
    <property type="entry name" value="BBP-like"/>
</dbReference>
<keyword evidence="13" id="KW-1185">Reference proteome</keyword>
<evidence type="ECO:0000256" key="10">
    <source>
        <dbReference type="SAM" id="MobiDB-lite"/>
    </source>
</evidence>
<dbReference type="GO" id="GO:0009967">
    <property type="term" value="P:positive regulation of signal transduction"/>
    <property type="evidence" value="ECO:0007669"/>
    <property type="project" value="UniProtKB-ARBA"/>
</dbReference>
<dbReference type="Proteomes" id="UP000737018">
    <property type="component" value="Unassembled WGS sequence"/>
</dbReference>
<evidence type="ECO:0000256" key="3">
    <source>
        <dbReference type="ARBA" id="ARBA00022741"/>
    </source>
</evidence>
<dbReference type="PANTHER" id="PTHR11208">
    <property type="entry name" value="RNA-BINDING PROTEIN RELATED"/>
    <property type="match status" value="1"/>
</dbReference>
<dbReference type="GO" id="GO:0005737">
    <property type="term" value="C:cytoplasm"/>
    <property type="evidence" value="ECO:0007669"/>
    <property type="project" value="UniProtKB-ARBA"/>
</dbReference>
<evidence type="ECO:0000259" key="11">
    <source>
        <dbReference type="PROSITE" id="PS50102"/>
    </source>
</evidence>
<dbReference type="CDD" id="cd02395">
    <property type="entry name" value="KH-I_BBP"/>
    <property type="match status" value="1"/>
</dbReference>
<feature type="compositionally biased region" description="Polar residues" evidence="10">
    <location>
        <begin position="194"/>
        <end position="209"/>
    </location>
</feature>
<dbReference type="AlphaFoldDB" id="A0A8J4QYE0"/>
<feature type="compositionally biased region" description="Acidic residues" evidence="10">
    <location>
        <begin position="51"/>
        <end position="106"/>
    </location>
</feature>
<dbReference type="InterPro" id="IPR036612">
    <property type="entry name" value="KH_dom_type_1_sf"/>
</dbReference>
<evidence type="ECO:0000313" key="13">
    <source>
        <dbReference type="Proteomes" id="UP000737018"/>
    </source>
</evidence>
<dbReference type="InterPro" id="IPR035979">
    <property type="entry name" value="RBD_domain_sf"/>
</dbReference>
<feature type="compositionally biased region" description="Acidic residues" evidence="10">
    <location>
        <begin position="118"/>
        <end position="134"/>
    </location>
</feature>
<feature type="compositionally biased region" description="Polar residues" evidence="10">
    <location>
        <begin position="1"/>
        <end position="11"/>
    </location>
</feature>
<evidence type="ECO:0000256" key="8">
    <source>
        <dbReference type="ARBA" id="ARBA00023125"/>
    </source>
</evidence>
<dbReference type="InterPro" id="IPR012677">
    <property type="entry name" value="Nucleotide-bd_a/b_plait_sf"/>
</dbReference>
<dbReference type="GO" id="GO:0005634">
    <property type="term" value="C:nucleus"/>
    <property type="evidence" value="ECO:0007669"/>
    <property type="project" value="TreeGrafter"/>
</dbReference>
<dbReference type="Gene3D" id="3.40.50.300">
    <property type="entry name" value="P-loop containing nucleotide triphosphate hydrolases"/>
    <property type="match status" value="1"/>
</dbReference>
<feature type="region of interest" description="Disordered" evidence="10">
    <location>
        <begin position="545"/>
        <end position="571"/>
    </location>
</feature>
<dbReference type="SUPFAM" id="SSF54928">
    <property type="entry name" value="RNA-binding domain, RBD"/>
    <property type="match status" value="1"/>
</dbReference>
<dbReference type="OrthoDB" id="10021397at2759"/>
<dbReference type="InterPro" id="IPR000504">
    <property type="entry name" value="RRM_dom"/>
</dbReference>
<dbReference type="InterPro" id="IPR036187">
    <property type="entry name" value="DNA_mismatch_repair_MutS_sf"/>
</dbReference>
<organism evidence="12 13">
    <name type="scientific">Castanea mollissima</name>
    <name type="common">Chinese chestnut</name>
    <dbReference type="NCBI Taxonomy" id="60419"/>
    <lineage>
        <taxon>Eukaryota</taxon>
        <taxon>Viridiplantae</taxon>
        <taxon>Streptophyta</taxon>
        <taxon>Embryophyta</taxon>
        <taxon>Tracheophyta</taxon>
        <taxon>Spermatophyta</taxon>
        <taxon>Magnoliopsida</taxon>
        <taxon>eudicotyledons</taxon>
        <taxon>Gunneridae</taxon>
        <taxon>Pentapetalae</taxon>
        <taxon>rosids</taxon>
        <taxon>fabids</taxon>
        <taxon>Fagales</taxon>
        <taxon>Fagaceae</taxon>
        <taxon>Castanea</taxon>
    </lineage>
</organism>
<keyword evidence="8" id="KW-0238">DNA-binding</keyword>
<feature type="region of interest" description="Disordered" evidence="10">
    <location>
        <begin position="329"/>
        <end position="356"/>
    </location>
</feature>
<dbReference type="GO" id="GO:0006298">
    <property type="term" value="P:mismatch repair"/>
    <property type="evidence" value="ECO:0007669"/>
    <property type="project" value="InterPro"/>
</dbReference>
<dbReference type="SMART" id="SM00360">
    <property type="entry name" value="RRM"/>
    <property type="match status" value="1"/>
</dbReference>
<keyword evidence="5" id="KW-0862">Zinc</keyword>
<keyword evidence="6" id="KW-0067">ATP-binding</keyword>
<dbReference type="EMBL" id="JRKL02001952">
    <property type="protein sequence ID" value="KAF3961177.1"/>
    <property type="molecule type" value="Genomic_DNA"/>
</dbReference>
<evidence type="ECO:0000313" key="12">
    <source>
        <dbReference type="EMBL" id="KAF3961177.1"/>
    </source>
</evidence>
<feature type="compositionally biased region" description="Basic and acidic residues" evidence="10">
    <location>
        <begin position="264"/>
        <end position="273"/>
    </location>
</feature>
<keyword evidence="3" id="KW-0547">Nucleotide-binding</keyword>
<keyword evidence="1" id="KW-0479">Metal-binding</keyword>
<keyword evidence="4" id="KW-0863">Zinc-finger</keyword>
<evidence type="ECO:0000256" key="6">
    <source>
        <dbReference type="ARBA" id="ARBA00022840"/>
    </source>
</evidence>
<dbReference type="Gene3D" id="3.30.1370.10">
    <property type="entry name" value="K Homology domain, type 1"/>
    <property type="match status" value="1"/>
</dbReference>